<evidence type="ECO:0000313" key="2">
    <source>
        <dbReference type="EMBL" id="GMT29999.1"/>
    </source>
</evidence>
<evidence type="ECO:0000256" key="1">
    <source>
        <dbReference type="SAM" id="MobiDB-lite"/>
    </source>
</evidence>
<accession>A0AAV5WGX6</accession>
<feature type="compositionally biased region" description="Low complexity" evidence="1">
    <location>
        <begin position="259"/>
        <end position="281"/>
    </location>
</feature>
<gene>
    <name evidence="2" type="ORF">PFISCL1PPCAC_21296</name>
</gene>
<sequence length="544" mass="59045">MDYADIPAAAALLGANLGAEAARSATRLSASPTSSTQQLLDLSRPAQSETFTMQSNAAAALLGAAHFYPAAAATIMDANAAMAQQYYAQNVANFANMGYMPTYPSVYGMLPAAYALGAAPSPFFGAGGTPGGAGAPLHQFDMDAQALQQQMINQFSQASPEQQAVYYEGIRQQLHAASSDLNDNQKQALLQFDPSLSFAMKPLELDANANLEGSKPAGPLKRARTCSTADAATKKPRKSKASSSSSEPSPNGLLIAVESPGSSSSAPTRPATPRGRPPGSSKKTESGVQLTKSGKKKSMTPQAEEMRARKAKMTWPKGTFIVRLQDVKVRNGKDHIWLVDNHQLLQRYNNESGAVQPDGSRVYQKTDRYTGWMCHEGFHYFPLFDERHVLNQDGNKVTVMFPSEEELQEAISFEEQVKIERSIAAFEAEKAGCSSACSNSQIAGLTSSQLARLQQRSRRSGVERRRAEEQVVAASASSSVSSSTSQLQMPRLQPMQLLREEGEMLSSSSQNNWESKSEVTSSYEVVEKIEDEEYEEYEVIDEYP</sequence>
<feature type="region of interest" description="Disordered" evidence="1">
    <location>
        <begin position="457"/>
        <end position="522"/>
    </location>
</feature>
<keyword evidence="3" id="KW-1185">Reference proteome</keyword>
<dbReference type="EMBL" id="BTSY01000005">
    <property type="protein sequence ID" value="GMT29999.1"/>
    <property type="molecule type" value="Genomic_DNA"/>
</dbReference>
<feature type="region of interest" description="Disordered" evidence="1">
    <location>
        <begin position="210"/>
        <end position="311"/>
    </location>
</feature>
<feature type="compositionally biased region" description="Low complexity" evidence="1">
    <location>
        <begin position="471"/>
        <end position="497"/>
    </location>
</feature>
<organism evidence="2 3">
    <name type="scientific">Pristionchus fissidentatus</name>
    <dbReference type="NCBI Taxonomy" id="1538716"/>
    <lineage>
        <taxon>Eukaryota</taxon>
        <taxon>Metazoa</taxon>
        <taxon>Ecdysozoa</taxon>
        <taxon>Nematoda</taxon>
        <taxon>Chromadorea</taxon>
        <taxon>Rhabditida</taxon>
        <taxon>Rhabditina</taxon>
        <taxon>Diplogasteromorpha</taxon>
        <taxon>Diplogasteroidea</taxon>
        <taxon>Neodiplogasteridae</taxon>
        <taxon>Pristionchus</taxon>
    </lineage>
</organism>
<reference evidence="2" key="1">
    <citation type="submission" date="2023-10" db="EMBL/GenBank/DDBJ databases">
        <title>Genome assembly of Pristionchus species.</title>
        <authorList>
            <person name="Yoshida K."/>
            <person name="Sommer R.J."/>
        </authorList>
    </citation>
    <scope>NUCLEOTIDE SEQUENCE</scope>
    <source>
        <strain evidence="2">RS5133</strain>
    </source>
</reference>
<evidence type="ECO:0000313" key="3">
    <source>
        <dbReference type="Proteomes" id="UP001432322"/>
    </source>
</evidence>
<dbReference type="Proteomes" id="UP001432322">
    <property type="component" value="Unassembled WGS sequence"/>
</dbReference>
<proteinExistence type="predicted"/>
<feature type="compositionally biased region" description="Low complexity" evidence="1">
    <location>
        <begin position="241"/>
        <end position="250"/>
    </location>
</feature>
<protein>
    <submittedName>
        <fullName evidence="2">Uncharacterized protein</fullName>
    </submittedName>
</protein>
<comment type="caution">
    <text evidence="2">The sequence shown here is derived from an EMBL/GenBank/DDBJ whole genome shotgun (WGS) entry which is preliminary data.</text>
</comment>
<dbReference type="AlphaFoldDB" id="A0AAV5WGX6"/>
<name>A0AAV5WGX6_9BILA</name>
<feature type="compositionally biased region" description="Basic and acidic residues" evidence="1">
    <location>
        <begin position="460"/>
        <end position="469"/>
    </location>
</feature>